<protein>
    <submittedName>
        <fullName evidence="2">ThiF family adenylyltransferase</fullName>
    </submittedName>
</protein>
<keyword evidence="3" id="KW-1185">Reference proteome</keyword>
<dbReference type="Pfam" id="PF00899">
    <property type="entry name" value="ThiF"/>
    <property type="match status" value="1"/>
</dbReference>
<dbReference type="PANTHER" id="PTHR43267">
    <property type="entry name" value="TRNA THREONYLCARBAMOYLADENOSINE DEHYDRATASE"/>
    <property type="match status" value="1"/>
</dbReference>
<dbReference type="InterPro" id="IPR035985">
    <property type="entry name" value="Ubiquitin-activating_enz"/>
</dbReference>
<name>A0ABY9LI25_9STRE</name>
<dbReference type="GO" id="GO:0016779">
    <property type="term" value="F:nucleotidyltransferase activity"/>
    <property type="evidence" value="ECO:0007669"/>
    <property type="project" value="UniProtKB-KW"/>
</dbReference>
<organism evidence="2 3">
    <name type="scientific">Streptococcus didelphis</name>
    <dbReference type="NCBI Taxonomy" id="102886"/>
    <lineage>
        <taxon>Bacteria</taxon>
        <taxon>Bacillati</taxon>
        <taxon>Bacillota</taxon>
        <taxon>Bacilli</taxon>
        <taxon>Lactobacillales</taxon>
        <taxon>Streptococcaceae</taxon>
        <taxon>Streptococcus</taxon>
    </lineage>
</organism>
<dbReference type="Gene3D" id="3.40.50.720">
    <property type="entry name" value="NAD(P)-binding Rossmann-like Domain"/>
    <property type="match status" value="1"/>
</dbReference>
<evidence type="ECO:0000313" key="3">
    <source>
        <dbReference type="Proteomes" id="UP001238096"/>
    </source>
</evidence>
<feature type="domain" description="THIF-type NAD/FAD binding fold" evidence="1">
    <location>
        <begin position="117"/>
        <end position="196"/>
    </location>
</feature>
<reference evidence="3" key="1">
    <citation type="submission" date="2022-10" db="EMBL/GenBank/DDBJ databases">
        <title>Streptococcus didelphis as causative of fatal infections in opossums (Didelphis albiventris).</title>
        <authorList>
            <person name="Breyer G.M."/>
            <person name="Da Silva M.E.R.J."/>
            <person name="Siqueira F.M."/>
        </authorList>
    </citation>
    <scope>NUCLEOTIDE SEQUENCE [LARGE SCALE GENOMIC DNA]</scope>
    <source>
        <strain evidence="3">LBVP101/21</strain>
    </source>
</reference>
<keyword evidence="2" id="KW-0808">Transferase</keyword>
<proteinExistence type="predicted"/>
<gene>
    <name evidence="2" type="ORF">N1496_02725</name>
</gene>
<dbReference type="Proteomes" id="UP001238096">
    <property type="component" value="Chromosome"/>
</dbReference>
<dbReference type="InterPro" id="IPR045886">
    <property type="entry name" value="ThiF/MoeB/HesA"/>
</dbReference>
<dbReference type="PANTHER" id="PTHR43267:SF1">
    <property type="entry name" value="TRNA THREONYLCARBAMOYLADENOSINE DEHYDRATASE"/>
    <property type="match status" value="1"/>
</dbReference>
<evidence type="ECO:0000259" key="1">
    <source>
        <dbReference type="Pfam" id="PF00899"/>
    </source>
</evidence>
<dbReference type="EMBL" id="CP110509">
    <property type="protein sequence ID" value="WMB28502.1"/>
    <property type="molecule type" value="Genomic_DNA"/>
</dbReference>
<dbReference type="RefSeq" id="WP_018365605.1">
    <property type="nucleotide sequence ID" value="NZ_CP104407.1"/>
</dbReference>
<evidence type="ECO:0000313" key="2">
    <source>
        <dbReference type="EMBL" id="WMB28502.1"/>
    </source>
</evidence>
<dbReference type="CDD" id="cd01483">
    <property type="entry name" value="E1_enzyme_family"/>
    <property type="match status" value="1"/>
</dbReference>
<accession>A0ABY9LI25</accession>
<sequence>MNNRKKYPLWNNDRIKYLWDKKTLRIGSDDVDVTEIHGLPQFWIYFISLCNGRNEINEIYKELKENCALEKQHFLNFINQFEKKNFIDILDKAYRQTDYNIFFESPSTYFSSEGLGGKKIIEKLQKMKVIILGCGGGGSHIALQLAQFGVGKIHLVDDDKVELKTINRQSLFHHKDIGKYKVEVTKQFIEERNSYWKSQYQRIKYYLKMIYFMN</sequence>
<keyword evidence="2" id="KW-0548">Nucleotidyltransferase</keyword>
<dbReference type="SUPFAM" id="SSF69572">
    <property type="entry name" value="Activating enzymes of the ubiquitin-like proteins"/>
    <property type="match status" value="1"/>
</dbReference>
<dbReference type="InterPro" id="IPR000594">
    <property type="entry name" value="ThiF_NAD_FAD-bd"/>
</dbReference>